<proteinExistence type="predicted"/>
<evidence type="ECO:0000313" key="3">
    <source>
        <dbReference type="Proteomes" id="UP000269221"/>
    </source>
</evidence>
<dbReference type="AlphaFoldDB" id="A0A3M0JKN3"/>
<reference evidence="2 3" key="1">
    <citation type="submission" date="2018-07" db="EMBL/GenBank/DDBJ databases">
        <title>A high quality draft genome assembly of the barn swallow (H. rustica rustica).</title>
        <authorList>
            <person name="Formenti G."/>
            <person name="Chiara M."/>
            <person name="Poveda L."/>
            <person name="Francoijs K.-J."/>
            <person name="Bonisoli-Alquati A."/>
            <person name="Canova L."/>
            <person name="Gianfranceschi L."/>
            <person name="Horner D.S."/>
            <person name="Saino N."/>
        </authorList>
    </citation>
    <scope>NUCLEOTIDE SEQUENCE [LARGE SCALE GENOMIC DNA]</scope>
    <source>
        <strain evidence="2">Chelidonia</strain>
        <tissue evidence="2">Blood</tissue>
    </source>
</reference>
<feature type="region of interest" description="Disordered" evidence="1">
    <location>
        <begin position="1"/>
        <end position="42"/>
    </location>
</feature>
<keyword evidence="3" id="KW-1185">Reference proteome</keyword>
<accession>A0A3M0JKN3</accession>
<dbReference type="Proteomes" id="UP000269221">
    <property type="component" value="Unassembled WGS sequence"/>
</dbReference>
<protein>
    <submittedName>
        <fullName evidence="2">Uncharacterized protein</fullName>
    </submittedName>
</protein>
<dbReference type="OrthoDB" id="9219679at2759"/>
<evidence type="ECO:0000256" key="1">
    <source>
        <dbReference type="SAM" id="MobiDB-lite"/>
    </source>
</evidence>
<sequence>MEEDKANPNSRSPRPFSGLRRAQALHEQQKEAKRGSIGARRGRRGALDGDLLFVRFDIEEEGEFSQGEINKCQQGTPGEACAEPQLTPGDAQSSQELSDWDEGLEQDLCQEESRSYWDLSDWEERSDQEPSQAEARRSPAVSDWEECREQESSQGDIKNYQEYSDWEESLEQCLSPGEGTSRWTLSEMDAYRKQKLSQIEARSQREVSYWEESMDQGLFQGELGSSTEMSDWEESIRQEGSKCKAKRRRLSVQSSWEDDSIVSTIPKAWLWEDNDWDEVSILDLCKKGEEARLQRLAAFARDRLPVPVPREAWVEHQALGPCSQKQLCARPAPLKARVPMGHASSPGQPVPHKQGRSLFRRAMRRLCCCCLAAQPED</sequence>
<feature type="region of interest" description="Disordered" evidence="1">
    <location>
        <begin position="119"/>
        <end position="158"/>
    </location>
</feature>
<organism evidence="2 3">
    <name type="scientific">Hirundo rustica rustica</name>
    <dbReference type="NCBI Taxonomy" id="333673"/>
    <lineage>
        <taxon>Eukaryota</taxon>
        <taxon>Metazoa</taxon>
        <taxon>Chordata</taxon>
        <taxon>Craniata</taxon>
        <taxon>Vertebrata</taxon>
        <taxon>Euteleostomi</taxon>
        <taxon>Archelosauria</taxon>
        <taxon>Archosauria</taxon>
        <taxon>Dinosauria</taxon>
        <taxon>Saurischia</taxon>
        <taxon>Theropoda</taxon>
        <taxon>Coelurosauria</taxon>
        <taxon>Aves</taxon>
        <taxon>Neognathae</taxon>
        <taxon>Neoaves</taxon>
        <taxon>Telluraves</taxon>
        <taxon>Australaves</taxon>
        <taxon>Passeriformes</taxon>
        <taxon>Sylvioidea</taxon>
        <taxon>Hirundinidae</taxon>
        <taxon>Hirundo</taxon>
    </lineage>
</organism>
<gene>
    <name evidence="2" type="ORF">DUI87_22204</name>
</gene>
<name>A0A3M0JKN3_HIRRU</name>
<dbReference type="EMBL" id="QRBI01000139">
    <property type="protein sequence ID" value="RMC01255.1"/>
    <property type="molecule type" value="Genomic_DNA"/>
</dbReference>
<evidence type="ECO:0000313" key="2">
    <source>
        <dbReference type="EMBL" id="RMC01255.1"/>
    </source>
</evidence>
<feature type="region of interest" description="Disordered" evidence="1">
    <location>
        <begin position="64"/>
        <end position="105"/>
    </location>
</feature>
<feature type="compositionally biased region" description="Polar residues" evidence="1">
    <location>
        <begin position="67"/>
        <end position="76"/>
    </location>
</feature>
<comment type="caution">
    <text evidence="2">The sequence shown here is derived from an EMBL/GenBank/DDBJ whole genome shotgun (WGS) entry which is preliminary data.</text>
</comment>